<feature type="domain" description="Mammalian cell entry C-terminal" evidence="5">
    <location>
        <begin position="120"/>
        <end position="287"/>
    </location>
</feature>
<evidence type="ECO:0000256" key="3">
    <source>
        <dbReference type="SAM" id="Phobius"/>
    </source>
</evidence>
<organism evidence="6 7">
    <name type="scientific">Mycolicibacterium canariasense</name>
    <name type="common">Mycobacterium canariasense</name>
    <dbReference type="NCBI Taxonomy" id="228230"/>
    <lineage>
        <taxon>Bacteria</taxon>
        <taxon>Bacillati</taxon>
        <taxon>Actinomycetota</taxon>
        <taxon>Actinomycetes</taxon>
        <taxon>Mycobacteriales</taxon>
        <taxon>Mycobacteriaceae</taxon>
        <taxon>Mycolicibacterium</taxon>
    </lineage>
</organism>
<evidence type="ECO:0000259" key="5">
    <source>
        <dbReference type="Pfam" id="PF11887"/>
    </source>
</evidence>
<feature type="domain" description="Mce/MlaD" evidence="4">
    <location>
        <begin position="39"/>
        <end position="113"/>
    </location>
</feature>
<evidence type="ECO:0000259" key="4">
    <source>
        <dbReference type="Pfam" id="PF02470"/>
    </source>
</evidence>
<evidence type="ECO:0000313" key="7">
    <source>
        <dbReference type="Proteomes" id="UP000069443"/>
    </source>
</evidence>
<keyword evidence="1" id="KW-0175">Coiled coil</keyword>
<reference evidence="7" key="2">
    <citation type="submission" date="2016-02" db="EMBL/GenBank/DDBJ databases">
        <title>Draft genome sequence of five rapidly growing Mycobacterium species.</title>
        <authorList>
            <person name="Katahira K."/>
            <person name="Gotou Y."/>
            <person name="Iida K."/>
            <person name="Ogura Y."/>
            <person name="Hayashi T."/>
        </authorList>
    </citation>
    <scope>NUCLEOTIDE SEQUENCE [LARGE SCALE GENOMIC DNA]</scope>
    <source>
        <strain evidence="7">JCM15298</strain>
    </source>
</reference>
<dbReference type="AlphaFoldDB" id="A0A100WH21"/>
<dbReference type="STRING" id="228230.RMCC_4916"/>
<evidence type="ECO:0000256" key="1">
    <source>
        <dbReference type="SAM" id="Coils"/>
    </source>
</evidence>
<reference evidence="7" key="1">
    <citation type="journal article" date="2016" name="Genome Announc.">
        <title>Draft Genome Sequences of Five Rapidly Growing Mycobacterium Species, M. thermoresistibile, M. fortuitum subsp. acetamidolyticum, M. canariasense, M. brisbanense, and M. novocastrense.</title>
        <authorList>
            <person name="Katahira K."/>
            <person name="Ogura Y."/>
            <person name="Gotoh Y."/>
            <person name="Hayashi T."/>
        </authorList>
    </citation>
    <scope>NUCLEOTIDE SEQUENCE [LARGE SCALE GENOMIC DNA]</scope>
    <source>
        <strain evidence="7">JCM15298</strain>
    </source>
</reference>
<evidence type="ECO:0000313" key="6">
    <source>
        <dbReference type="EMBL" id="GAS97951.1"/>
    </source>
</evidence>
<protein>
    <submittedName>
        <fullName evidence="6">Virulence factor Mce family protein</fullName>
    </submittedName>
</protein>
<proteinExistence type="predicted"/>
<sequence length="466" mass="48342">MKSFSERNQLIVGAVGLLVIAAIIVGALNYDKLPFLDRGKDYSAYFAEAGGLRSGAAVQVSGMRVGHVTAVELDGQRVLVKFKVDDGVRIGDRSEAAVKTKSLLGTKILEVSPRGEGTLQATIPLERTTPAYQLPDALGDLATTISGLNTDQLSDSLRVLSETFADTPPELKVAVEGVARFSQTLNERDAQLRGLLSNANTATTVLAERSDQIVGLVRNTNALLAELQGQSAALDSLSGNISALSQQIQGLIAENKTTLRPALDKLNGVLTILDNRKDRLRKALPLLNSYAMSLGESVSSGPFFKTYIVNLLPGQFIQPFVDAAFSDLGLDPHVLLPSQRTDPQLGQPGTPAMPVPFPRTGQGGEPRMNLPDAITGNPGDQGCGPPGLPLPGPTGCYPYREPIPPGPPGGPPPGPPAIAPPGIASTPTPFPSPVLVPAPGEPGQDTGASAATGQDTGASAATGAGQ</sequence>
<name>A0A100WH21_MYCCR</name>
<dbReference type="GO" id="GO:0005576">
    <property type="term" value="C:extracellular region"/>
    <property type="evidence" value="ECO:0007669"/>
    <property type="project" value="TreeGrafter"/>
</dbReference>
<dbReference type="PANTHER" id="PTHR33371:SF18">
    <property type="entry name" value="MCE-FAMILY PROTEIN MCE3C"/>
    <property type="match status" value="1"/>
</dbReference>
<dbReference type="PRINTS" id="PR01782">
    <property type="entry name" value="MCEVIRFACTOR"/>
</dbReference>
<feature type="transmembrane region" description="Helical" evidence="3">
    <location>
        <begin position="12"/>
        <end position="30"/>
    </location>
</feature>
<feature type="compositionally biased region" description="Pro residues" evidence="2">
    <location>
        <begin position="401"/>
        <end position="419"/>
    </location>
</feature>
<dbReference type="RefSeq" id="WP_084395406.1">
    <property type="nucleotide sequence ID" value="NZ_BCSY01000078.1"/>
</dbReference>
<feature type="compositionally biased region" description="Polar residues" evidence="2">
    <location>
        <begin position="446"/>
        <end position="459"/>
    </location>
</feature>
<keyword evidence="3" id="KW-0472">Membrane</keyword>
<keyword evidence="7" id="KW-1185">Reference proteome</keyword>
<evidence type="ECO:0000256" key="2">
    <source>
        <dbReference type="SAM" id="MobiDB-lite"/>
    </source>
</evidence>
<dbReference type="Pfam" id="PF02470">
    <property type="entry name" value="MlaD"/>
    <property type="match status" value="1"/>
</dbReference>
<feature type="coiled-coil region" evidence="1">
    <location>
        <begin position="234"/>
        <end position="283"/>
    </location>
</feature>
<dbReference type="PANTHER" id="PTHR33371">
    <property type="entry name" value="INTERMEMBRANE PHOSPHOLIPID TRANSPORT SYSTEM BINDING PROTEIN MLAD-RELATED"/>
    <property type="match status" value="1"/>
</dbReference>
<dbReference type="InterPro" id="IPR052336">
    <property type="entry name" value="MlaD_Phospholipid_Transporter"/>
</dbReference>
<dbReference type="EMBL" id="BCSY01000078">
    <property type="protein sequence ID" value="GAS97951.1"/>
    <property type="molecule type" value="Genomic_DNA"/>
</dbReference>
<keyword evidence="3" id="KW-0812">Transmembrane</keyword>
<feature type="compositionally biased region" description="Pro residues" evidence="2">
    <location>
        <begin position="428"/>
        <end position="440"/>
    </location>
</feature>
<dbReference type="InterPro" id="IPR003399">
    <property type="entry name" value="Mce/MlaD"/>
</dbReference>
<gene>
    <name evidence="6" type="ORF">RMCC_4916</name>
</gene>
<feature type="region of interest" description="Disordered" evidence="2">
    <location>
        <begin position="376"/>
        <end position="466"/>
    </location>
</feature>
<dbReference type="NCBIfam" id="TIGR00996">
    <property type="entry name" value="Mtu_fam_mce"/>
    <property type="match status" value="1"/>
</dbReference>
<dbReference type="Pfam" id="PF11887">
    <property type="entry name" value="Mce4_CUP1"/>
    <property type="match status" value="1"/>
</dbReference>
<dbReference type="InterPro" id="IPR005693">
    <property type="entry name" value="Mce"/>
</dbReference>
<dbReference type="InterPro" id="IPR024516">
    <property type="entry name" value="Mce_C"/>
</dbReference>
<dbReference type="Proteomes" id="UP000069443">
    <property type="component" value="Unassembled WGS sequence"/>
</dbReference>
<comment type="caution">
    <text evidence="6">The sequence shown here is derived from an EMBL/GenBank/DDBJ whole genome shotgun (WGS) entry which is preliminary data.</text>
</comment>
<accession>A0A100WH21</accession>
<keyword evidence="3" id="KW-1133">Transmembrane helix</keyword>